<reference evidence="1 2" key="1">
    <citation type="submission" date="2015-12" db="EMBL/GenBank/DDBJ databases">
        <title>Bacillus cereus Group isolate.</title>
        <authorList>
            <person name="Kovac J."/>
        </authorList>
    </citation>
    <scope>NUCLEOTIDE SEQUENCE [LARGE SCALE GENOMIC DNA]</scope>
    <source>
        <strain evidence="1 2">FSL K6-0073</strain>
    </source>
</reference>
<sequence>MNMFIGATLRQRMLSLGYDMNRLSKESTVDIHIVNGLLNNALSIKQVHEVDMDYICQVLMCEPVYFTNSSIREKDMVYNSPKQEVKSNRIKANLISFASDLGFIMELSRESKSNNKRHY</sequence>
<protein>
    <submittedName>
        <fullName evidence="1">Uncharacterized protein</fullName>
    </submittedName>
</protein>
<organism evidence="1 2">
    <name type="scientific">Bacillus cereus</name>
    <dbReference type="NCBI Taxonomy" id="1396"/>
    <lineage>
        <taxon>Bacteria</taxon>
        <taxon>Bacillati</taxon>
        <taxon>Bacillota</taxon>
        <taxon>Bacilli</taxon>
        <taxon>Bacillales</taxon>
        <taxon>Bacillaceae</taxon>
        <taxon>Bacillus</taxon>
        <taxon>Bacillus cereus group</taxon>
    </lineage>
</organism>
<dbReference type="AlphaFoldDB" id="A0A9X0SPA8"/>
<dbReference type="Proteomes" id="UP000075476">
    <property type="component" value="Unassembled WGS sequence"/>
</dbReference>
<evidence type="ECO:0000313" key="2">
    <source>
        <dbReference type="Proteomes" id="UP000075476"/>
    </source>
</evidence>
<gene>
    <name evidence="1" type="ORF">AT268_31150</name>
</gene>
<name>A0A9X0SPA8_BACCE</name>
<accession>A0A9X0SPA8</accession>
<dbReference type="EMBL" id="LOMO01000001">
    <property type="protein sequence ID" value="KXY51002.1"/>
    <property type="molecule type" value="Genomic_DNA"/>
</dbReference>
<evidence type="ECO:0000313" key="1">
    <source>
        <dbReference type="EMBL" id="KXY51002.1"/>
    </source>
</evidence>
<proteinExistence type="predicted"/>
<comment type="caution">
    <text evidence="1">The sequence shown here is derived from an EMBL/GenBank/DDBJ whole genome shotgun (WGS) entry which is preliminary data.</text>
</comment>